<dbReference type="SMART" id="SM00974">
    <property type="entry name" value="T5orf172"/>
    <property type="match status" value="1"/>
</dbReference>
<dbReference type="Proteomes" id="UP000217780">
    <property type="component" value="Unassembled WGS sequence"/>
</dbReference>
<reference evidence="4 5" key="1">
    <citation type="submission" date="2017-08" db="EMBL/GenBank/DDBJ databases">
        <title>WGS of Clinical strains of the CDC Group NO-1 linked to zoonotic infections in humans.</title>
        <authorList>
            <person name="Bernier A.-M."/>
            <person name="Bernard K."/>
        </authorList>
    </citation>
    <scope>NUCLEOTIDE SEQUENCE [LARGE SCALE GENOMIC DNA]</scope>
    <source>
        <strain evidence="4 5">NML91-0035</strain>
    </source>
</reference>
<name>A0A2A2T4T2_9BURK</name>
<keyword evidence="2" id="KW-0812">Transmembrane</keyword>
<organism evidence="4 5">
    <name type="scientific">Vandammella animalimorsus</name>
    <dbReference type="NCBI Taxonomy" id="2029117"/>
    <lineage>
        <taxon>Bacteria</taxon>
        <taxon>Pseudomonadati</taxon>
        <taxon>Pseudomonadota</taxon>
        <taxon>Betaproteobacteria</taxon>
        <taxon>Burkholderiales</taxon>
        <taxon>Comamonadaceae</taxon>
        <taxon>Vandammella</taxon>
    </lineage>
</organism>
<dbReference type="InterPro" id="IPR018306">
    <property type="entry name" value="Phage_T5_Orf172_DNA-bd"/>
</dbReference>
<dbReference type="GeneID" id="93874831"/>
<sequence>MIEDNGYEDVVRFSRKPRSKSSFVQNFYGVPGHIYIARNDAHRDGIYKIGLTTRMNPQVRIDEINRQAREARVTGHIGQLRLIESFETIDCGRAESTIHAQLASCRYAHNREFFQCSLDEATAVIRSVIDNLEQVLRETGKTPQQLEYENRRMLQEQEQRRREEAERRSMAEREVHRLYTQMLEDRFPEPRIWPYWIAGTVLMGIVMPMFGKESIPGILLAGMFAGLVLHAYFSHRRTQSAKYKAIEAARDQELELIKSGRSRFLSHPQL</sequence>
<evidence type="ECO:0000259" key="3">
    <source>
        <dbReference type="SMART" id="SM00974"/>
    </source>
</evidence>
<feature type="transmembrane region" description="Helical" evidence="2">
    <location>
        <begin position="192"/>
        <end position="211"/>
    </location>
</feature>
<accession>A0A2A2T4T2</accession>
<keyword evidence="1" id="KW-0175">Coiled coil</keyword>
<feature type="domain" description="Bacteriophage T5 Orf172 DNA-binding" evidence="3">
    <location>
        <begin position="41"/>
        <end position="128"/>
    </location>
</feature>
<dbReference type="Pfam" id="PF10544">
    <property type="entry name" value="T5orf172"/>
    <property type="match status" value="1"/>
</dbReference>
<evidence type="ECO:0000256" key="2">
    <source>
        <dbReference type="SAM" id="Phobius"/>
    </source>
</evidence>
<evidence type="ECO:0000313" key="5">
    <source>
        <dbReference type="Proteomes" id="UP000217780"/>
    </source>
</evidence>
<keyword evidence="2" id="KW-1133">Transmembrane helix</keyword>
<proteinExistence type="predicted"/>
<evidence type="ECO:0000256" key="1">
    <source>
        <dbReference type="SAM" id="Coils"/>
    </source>
</evidence>
<dbReference type="AlphaFoldDB" id="A0A2A2T4T2"/>
<gene>
    <name evidence="4" type="ORF">CLI92_09295</name>
</gene>
<dbReference type="RefSeq" id="WP_095542524.1">
    <property type="nucleotide sequence ID" value="NZ_NSJC01000009.1"/>
</dbReference>
<keyword evidence="2" id="KW-0472">Membrane</keyword>
<evidence type="ECO:0000313" key="4">
    <source>
        <dbReference type="EMBL" id="PAX16514.1"/>
    </source>
</evidence>
<feature type="transmembrane region" description="Helical" evidence="2">
    <location>
        <begin position="217"/>
        <end position="234"/>
    </location>
</feature>
<protein>
    <recommendedName>
        <fullName evidence="3">Bacteriophage T5 Orf172 DNA-binding domain-containing protein</fullName>
    </recommendedName>
</protein>
<comment type="caution">
    <text evidence="4">The sequence shown here is derived from an EMBL/GenBank/DDBJ whole genome shotgun (WGS) entry which is preliminary data.</text>
</comment>
<feature type="coiled-coil region" evidence="1">
    <location>
        <begin position="118"/>
        <end position="174"/>
    </location>
</feature>
<dbReference type="EMBL" id="NTBI01000007">
    <property type="protein sequence ID" value="PAX16514.1"/>
    <property type="molecule type" value="Genomic_DNA"/>
</dbReference>